<reference evidence="8 9" key="1">
    <citation type="submission" date="2014-07" db="EMBL/GenBank/DDBJ databases">
        <title>Genome Sequence of Rhodococcus opacus Strain R7, a Biodegrader of Mono- and Polycyclic Aromatic Hydrocarbons.</title>
        <authorList>
            <person name="Di Gennaro P."/>
            <person name="Zampolli J."/>
            <person name="Presti I."/>
            <person name="Cappelletti M."/>
            <person name="D'Ursi P."/>
            <person name="Orro A."/>
            <person name="Mezzelani A."/>
            <person name="Milanesi L."/>
        </authorList>
    </citation>
    <scope>NUCLEOTIDE SEQUENCE [LARGE SCALE GENOMIC DNA]</scope>
    <source>
        <strain evidence="8 9">R7</strain>
        <plasmid evidence="8">pPDG2</plasmid>
    </source>
</reference>
<evidence type="ECO:0000256" key="4">
    <source>
        <dbReference type="PIRSR" id="PIRSR036492-1"/>
    </source>
</evidence>
<dbReference type="InterPro" id="IPR015590">
    <property type="entry name" value="Aldehyde_DH_dom"/>
</dbReference>
<proteinExistence type="inferred from homology"/>
<protein>
    <recommendedName>
        <fullName evidence="3">Aldehyde dehydrogenase</fullName>
    </recommendedName>
</protein>
<evidence type="ECO:0000256" key="6">
    <source>
        <dbReference type="RuleBase" id="RU003345"/>
    </source>
</evidence>
<keyword evidence="8" id="KW-0614">Plasmid</keyword>
<organism evidence="8 9">
    <name type="scientific">Rhodococcus opacus</name>
    <name type="common">Nocardia opaca</name>
    <dbReference type="NCBI Taxonomy" id="37919"/>
    <lineage>
        <taxon>Bacteria</taxon>
        <taxon>Bacillati</taxon>
        <taxon>Actinomycetota</taxon>
        <taxon>Actinomycetes</taxon>
        <taxon>Mycobacteriales</taxon>
        <taxon>Nocardiaceae</taxon>
        <taxon>Rhodococcus</taxon>
    </lineage>
</organism>
<dbReference type="InterPro" id="IPR012394">
    <property type="entry name" value="Aldehyde_DH_NAD(P)"/>
</dbReference>
<sequence>MTITESGSAQFIQVRNPADDTVVGRVPVDTSETVAAKVRALRRAQSQWEAIGAKGRKRWLSRLQDWVLDNAESINDVVQSETGKSRVDASFEPMVTVDLLNYWSRKAPKFLADRRSRAHGPLGMAKRLETFYRPYPVVGVITPWNFPFLAPTFDVIPALAAGAAVLLKPSEVTPLAAIELARGWAEIGAPPVLEVATGYGETGAALVDSVDYVQFTGSTATGRSVAQQCAGRLIPYSLELGGKDPAIVLADADLDRAANGIAWGGLFNAGQVCISIERVYVEEPVYDEFVAKLARNVAELRVGQDTREAKFDVGALATTAQREIVQRHVDEAVAAGATALVGGAPTGVGTFFEPTILTGVDQSMSCIREETFGPTLPVVRVRDEQEAIALANDSRYGLSATVWTRDKGRGRRIARQLDAGAVNINDAFSNVFNFVLPMGGWKESGIGARWGGQSGILKYCRQQAITTPRIPTQERELIWYPYAPSKVRFALGVIRAAAAKGRRRLGVGPRRVANDAP</sequence>
<evidence type="ECO:0000313" key="9">
    <source>
        <dbReference type="Proteomes" id="UP000028488"/>
    </source>
</evidence>
<dbReference type="PIRSF" id="PIRSF036492">
    <property type="entry name" value="ALDH"/>
    <property type="match status" value="1"/>
</dbReference>
<dbReference type="Gene3D" id="3.40.309.10">
    <property type="entry name" value="Aldehyde Dehydrogenase, Chain A, domain 2"/>
    <property type="match status" value="1"/>
</dbReference>
<dbReference type="PANTHER" id="PTHR11699">
    <property type="entry name" value="ALDEHYDE DEHYDROGENASE-RELATED"/>
    <property type="match status" value="1"/>
</dbReference>
<feature type="active site" evidence="4">
    <location>
        <position position="273"/>
    </location>
</feature>
<dbReference type="SUPFAM" id="SSF53720">
    <property type="entry name" value="ALDH-like"/>
    <property type="match status" value="1"/>
</dbReference>
<evidence type="ECO:0000259" key="7">
    <source>
        <dbReference type="Pfam" id="PF00171"/>
    </source>
</evidence>
<dbReference type="EMBL" id="CP008949">
    <property type="protein sequence ID" value="AII10819.1"/>
    <property type="molecule type" value="Genomic_DNA"/>
</dbReference>
<dbReference type="CDD" id="cd07099">
    <property type="entry name" value="ALDH_DDALDH"/>
    <property type="match status" value="1"/>
</dbReference>
<dbReference type="Pfam" id="PF00171">
    <property type="entry name" value="Aldedh"/>
    <property type="match status" value="1"/>
</dbReference>
<accession>A0A076F566</accession>
<name>A0A076F566_RHOOP</name>
<dbReference type="PROSITE" id="PS00687">
    <property type="entry name" value="ALDEHYDE_DEHYDR_GLU"/>
    <property type="match status" value="1"/>
</dbReference>
<dbReference type="GO" id="GO:0016620">
    <property type="term" value="F:oxidoreductase activity, acting on the aldehyde or oxo group of donors, NAD or NADP as acceptor"/>
    <property type="evidence" value="ECO:0007669"/>
    <property type="project" value="InterPro"/>
</dbReference>
<dbReference type="RefSeq" id="WP_128643110.1">
    <property type="nucleotide sequence ID" value="NZ_CP008949.1"/>
</dbReference>
<dbReference type="InterPro" id="IPR029510">
    <property type="entry name" value="Ald_DH_CS_GLU"/>
</dbReference>
<dbReference type="InterPro" id="IPR016163">
    <property type="entry name" value="Ald_DH_C"/>
</dbReference>
<dbReference type="AlphaFoldDB" id="A0A076F566"/>
<comment type="similarity">
    <text evidence="1 3 6">Belongs to the aldehyde dehydrogenase family.</text>
</comment>
<dbReference type="Gene3D" id="3.40.605.10">
    <property type="entry name" value="Aldehyde Dehydrogenase, Chain A, domain 1"/>
    <property type="match status" value="1"/>
</dbReference>
<dbReference type="InterPro" id="IPR016162">
    <property type="entry name" value="Ald_DH_N"/>
</dbReference>
<feature type="active site" evidence="4 5">
    <location>
        <position position="239"/>
    </location>
</feature>
<evidence type="ECO:0000256" key="2">
    <source>
        <dbReference type="ARBA" id="ARBA00023002"/>
    </source>
</evidence>
<evidence type="ECO:0000313" key="8">
    <source>
        <dbReference type="EMBL" id="AII10819.1"/>
    </source>
</evidence>
<evidence type="ECO:0000256" key="5">
    <source>
        <dbReference type="PROSITE-ProRule" id="PRU10007"/>
    </source>
</evidence>
<dbReference type="InterPro" id="IPR016161">
    <property type="entry name" value="Ald_DH/histidinol_DH"/>
</dbReference>
<gene>
    <name evidence="8" type="ORF">EP51_42365</name>
</gene>
<dbReference type="GO" id="GO:0006081">
    <property type="term" value="P:aldehyde metabolic process"/>
    <property type="evidence" value="ECO:0007669"/>
    <property type="project" value="InterPro"/>
</dbReference>
<evidence type="ECO:0000256" key="1">
    <source>
        <dbReference type="ARBA" id="ARBA00009986"/>
    </source>
</evidence>
<dbReference type="FunFam" id="3.40.309.10:FF:000009">
    <property type="entry name" value="Aldehyde dehydrogenase A"/>
    <property type="match status" value="1"/>
</dbReference>
<geneLocation type="plasmid" evidence="8 9">
    <name>pPDG2</name>
</geneLocation>
<keyword evidence="2 3" id="KW-0560">Oxidoreductase</keyword>
<evidence type="ECO:0000256" key="3">
    <source>
        <dbReference type="PIRNR" id="PIRNR036492"/>
    </source>
</evidence>
<dbReference type="Proteomes" id="UP000028488">
    <property type="component" value="Plasmid pPDG2"/>
</dbReference>
<feature type="domain" description="Aldehyde dehydrogenase" evidence="7">
    <location>
        <begin position="5"/>
        <end position="464"/>
    </location>
</feature>